<dbReference type="KEGG" id="thei:K1720_03905"/>
<gene>
    <name evidence="3" type="ORF">K1720_03905</name>
</gene>
<evidence type="ECO:0000256" key="1">
    <source>
        <dbReference type="SAM" id="Phobius"/>
    </source>
</evidence>
<dbReference type="GO" id="GO:0004175">
    <property type="term" value="F:endopeptidase activity"/>
    <property type="evidence" value="ECO:0007669"/>
    <property type="project" value="UniProtKB-ARBA"/>
</dbReference>
<reference evidence="3 4" key="1">
    <citation type="submission" date="2021-08" db="EMBL/GenBank/DDBJ databases">
        <title>Thermococcus onnuriiensis IOH2.</title>
        <authorList>
            <person name="Park Y.-J."/>
        </authorList>
    </citation>
    <scope>NUCLEOTIDE SEQUENCE [LARGE SCALE GENOMIC DNA]</scope>
    <source>
        <strain evidence="3 4">IOH2</strain>
    </source>
</reference>
<feature type="transmembrane region" description="Helical" evidence="1">
    <location>
        <begin position="102"/>
        <end position="120"/>
    </location>
</feature>
<dbReference type="InterPro" id="IPR003675">
    <property type="entry name" value="Rce1/LyrA-like_dom"/>
</dbReference>
<protein>
    <submittedName>
        <fullName evidence="3">CPBP family intramembrane metalloprotease</fullName>
        <ecNumber evidence="3">3.4.24.-</ecNumber>
    </submittedName>
</protein>
<keyword evidence="1" id="KW-1133">Transmembrane helix</keyword>
<accession>A0A9E7MAX2</accession>
<organism evidence="3 4">
    <name type="scientific">Thermococcus argininiproducens</name>
    <dbReference type="NCBI Taxonomy" id="2866384"/>
    <lineage>
        <taxon>Archaea</taxon>
        <taxon>Methanobacteriati</taxon>
        <taxon>Methanobacteriota</taxon>
        <taxon>Thermococci</taxon>
        <taxon>Thermococcales</taxon>
        <taxon>Thermococcaceae</taxon>
        <taxon>Thermococcus</taxon>
    </lineage>
</organism>
<keyword evidence="3" id="KW-0482">Metalloprotease</keyword>
<dbReference type="EC" id="3.4.24.-" evidence="3"/>
<evidence type="ECO:0000313" key="3">
    <source>
        <dbReference type="EMBL" id="USH00600.1"/>
    </source>
</evidence>
<keyword evidence="4" id="KW-1185">Reference proteome</keyword>
<feature type="domain" description="CAAX prenyl protease 2/Lysostaphin resistance protein A-like" evidence="2">
    <location>
        <begin position="108"/>
        <end position="185"/>
    </location>
</feature>
<feature type="transmembrane region" description="Helical" evidence="1">
    <location>
        <begin position="63"/>
        <end position="82"/>
    </location>
</feature>
<evidence type="ECO:0000259" key="2">
    <source>
        <dbReference type="Pfam" id="PF02517"/>
    </source>
</evidence>
<evidence type="ECO:0000313" key="4">
    <source>
        <dbReference type="Proteomes" id="UP001056425"/>
    </source>
</evidence>
<dbReference type="GeneID" id="72777460"/>
<dbReference type="AlphaFoldDB" id="A0A9E7MAX2"/>
<feature type="transmembrane region" description="Helical" evidence="1">
    <location>
        <begin position="32"/>
        <end position="51"/>
    </location>
</feature>
<dbReference type="NCBIfam" id="NF040590">
    <property type="entry name" value="Pyro_CPBP_1"/>
    <property type="match status" value="1"/>
</dbReference>
<dbReference type="RefSeq" id="WP_251950094.1">
    <property type="nucleotide sequence ID" value="NZ_CP080572.1"/>
</dbReference>
<name>A0A9E7MAX2_9EURY</name>
<dbReference type="EMBL" id="CP080572">
    <property type="protein sequence ID" value="USH00600.1"/>
    <property type="molecule type" value="Genomic_DNA"/>
</dbReference>
<keyword evidence="3" id="KW-0645">Protease</keyword>
<keyword evidence="1" id="KW-0472">Membrane</keyword>
<proteinExistence type="predicted"/>
<dbReference type="GO" id="GO:0080120">
    <property type="term" value="P:CAAX-box protein maturation"/>
    <property type="evidence" value="ECO:0007669"/>
    <property type="project" value="UniProtKB-ARBA"/>
</dbReference>
<sequence>MKSSFALYLVGIFLVILSRSLGTNIYEWAFYNILFYVIIPLIVAYSLGFKLNEMGFKFGKKEGYKWAFMLFFMALPISMYASRLGTFRDYYPIFTYTSWSEFLFKELLIGVVMFAHEAFYRGILLFPLAKENEWLGILAQNIPYTLVHIGKPALEVPYSFFAGIAFAKIGLKSESFLPSFFLHWMGAIVFDILCIISA</sequence>
<dbReference type="Proteomes" id="UP001056425">
    <property type="component" value="Chromosome"/>
</dbReference>
<dbReference type="GO" id="GO:0008237">
    <property type="term" value="F:metallopeptidase activity"/>
    <property type="evidence" value="ECO:0007669"/>
    <property type="project" value="UniProtKB-KW"/>
</dbReference>
<keyword evidence="3" id="KW-0378">Hydrolase</keyword>
<keyword evidence="1" id="KW-0812">Transmembrane</keyword>
<dbReference type="Pfam" id="PF02517">
    <property type="entry name" value="Rce1-like"/>
    <property type="match status" value="1"/>
</dbReference>